<dbReference type="GO" id="GO:1902018">
    <property type="term" value="P:negative regulation of cilium assembly"/>
    <property type="evidence" value="ECO:0007669"/>
    <property type="project" value="TreeGrafter"/>
</dbReference>
<dbReference type="Ensembl" id="ENSAPLT00000028708.1">
    <property type="protein sequence ID" value="ENSAPLP00000026974.1"/>
    <property type="gene ID" value="ENSAPLG00000004590.2"/>
</dbReference>
<keyword evidence="10" id="KW-1185">Reference proteome</keyword>
<feature type="coiled-coil region" evidence="8">
    <location>
        <begin position="350"/>
        <end position="455"/>
    </location>
</feature>
<feature type="coiled-coil region" evidence="8">
    <location>
        <begin position="246"/>
        <end position="280"/>
    </location>
</feature>
<keyword evidence="5 8" id="KW-0175">Coiled coil</keyword>
<accession>A0A493TMB0</accession>
<evidence type="ECO:0000256" key="5">
    <source>
        <dbReference type="ARBA" id="ARBA00023054"/>
    </source>
</evidence>
<evidence type="ECO:0000313" key="10">
    <source>
        <dbReference type="Proteomes" id="UP000016666"/>
    </source>
</evidence>
<dbReference type="GeneTree" id="ENSGT00530000063497"/>
<keyword evidence="7" id="KW-0966">Cell projection</keyword>
<evidence type="ECO:0000256" key="7">
    <source>
        <dbReference type="ARBA" id="ARBA00023273"/>
    </source>
</evidence>
<reference evidence="9" key="3">
    <citation type="submission" date="2025-09" db="UniProtKB">
        <authorList>
            <consortium name="Ensembl"/>
        </authorList>
    </citation>
    <scope>IDENTIFICATION</scope>
</reference>
<reference evidence="9 10" key="1">
    <citation type="submission" date="2017-10" db="EMBL/GenBank/DDBJ databases">
        <title>A new Pekin duck reference genome.</title>
        <authorList>
            <person name="Hou Z.-C."/>
            <person name="Zhou Z.-K."/>
            <person name="Zhu F."/>
            <person name="Hou S.-S."/>
        </authorList>
    </citation>
    <scope>NUCLEOTIDE SEQUENCE [LARGE SCALE GENOMIC DNA]</scope>
</reference>
<evidence type="ECO:0000313" key="9">
    <source>
        <dbReference type="Ensembl" id="ENSAPLP00000026974.1"/>
    </source>
</evidence>
<keyword evidence="4" id="KW-0963">Cytoplasm</keyword>
<evidence type="ECO:0000256" key="8">
    <source>
        <dbReference type="SAM" id="Coils"/>
    </source>
</evidence>
<name>A0A493TMB0_ANAPP</name>
<dbReference type="GO" id="GO:0005813">
    <property type="term" value="C:centrosome"/>
    <property type="evidence" value="ECO:0007669"/>
    <property type="project" value="TreeGrafter"/>
</dbReference>
<proteinExistence type="inferred from homology"/>
<dbReference type="Proteomes" id="UP000016666">
    <property type="component" value="Chromosome 8"/>
</dbReference>
<evidence type="ECO:0000256" key="6">
    <source>
        <dbReference type="ARBA" id="ARBA00023212"/>
    </source>
</evidence>
<reference evidence="9" key="2">
    <citation type="submission" date="2025-08" db="UniProtKB">
        <authorList>
            <consortium name="Ensembl"/>
        </authorList>
    </citation>
    <scope>IDENTIFICATION</scope>
</reference>
<dbReference type="GO" id="GO:0036064">
    <property type="term" value="C:ciliary basal body"/>
    <property type="evidence" value="ECO:0007669"/>
    <property type="project" value="TreeGrafter"/>
</dbReference>
<dbReference type="AlphaFoldDB" id="A0A493TMB0"/>
<comment type="similarity">
    <text evidence="3">Belongs to the ODF2 family.</text>
</comment>
<evidence type="ECO:0000256" key="1">
    <source>
        <dbReference type="ARBA" id="ARBA00004114"/>
    </source>
</evidence>
<evidence type="ECO:0000256" key="4">
    <source>
        <dbReference type="ARBA" id="ARBA00022490"/>
    </source>
</evidence>
<evidence type="ECO:0000256" key="3">
    <source>
        <dbReference type="ARBA" id="ARBA00009316"/>
    </source>
</evidence>
<gene>
    <name evidence="9" type="primary">ODF2L</name>
</gene>
<keyword evidence="6" id="KW-0206">Cytoskeleton</keyword>
<comment type="subcellular location">
    <subcellularLocation>
        <location evidence="2">Cell projection</location>
        <location evidence="2">Cilium</location>
    </subcellularLocation>
    <subcellularLocation>
        <location evidence="1">Cytoplasm</location>
        <location evidence="1">Cytoskeleton</location>
        <location evidence="1">Microtubule organizing center</location>
        <location evidence="1">Centrosome</location>
        <location evidence="1">Centriole</location>
    </subcellularLocation>
</comment>
<dbReference type="PANTHER" id="PTHR23162">
    <property type="entry name" value="OUTER DENSE FIBER OF SPERM TAILS 2"/>
    <property type="match status" value="1"/>
</dbReference>
<sequence length="487" mass="57762">MESQLFLQLKYLLVHITAAFLCRNRKVIFVIFFPMKNLRRKILEREKHVKELSSMLQFKKINVLKEDRMSRSASTVEAHLQCQIQRKGVENEELKLKIQTLEKKIAEYNLQVGEYKHQILALRETSEQEKTGLRKAITSQKRKAAHFEETVKNLTSRIREHEVKLSEILSASDVWKNQHDRIVEEKTMLEIQTEDLKKQVTSLLEDLKRKEEYRRNSNEEILGKLNSVNSENEKIYLENEKLKVSLATLENSTSSFENEMLDLQEKAKLQENLAEQCKTQVKDKTEAELKDLGHICDILNTAEEKLQGFQEKLMYWERISAQKGKNPRELQVQEEDNINSIDSHSLEVENFNIQKKYEDLKRKLEKIEFQNEELAYQLKKEDESLQCGKLQLEEKIAEYNDLTRQLESALEEGRKMVAEEFEKLSYTEQALQTKILLLESELREWQEEKKQLLCRFHHNEKRHEISLKELENSLQRDKVKQILSQKE</sequence>
<dbReference type="PANTHER" id="PTHR23162:SF7">
    <property type="entry name" value="PROTEIN BCAP"/>
    <property type="match status" value="1"/>
</dbReference>
<dbReference type="InterPro" id="IPR026099">
    <property type="entry name" value="Odf2-rel"/>
</dbReference>
<organism evidence="9 10">
    <name type="scientific">Anas platyrhynchos platyrhynchos</name>
    <name type="common">Northern mallard</name>
    <dbReference type="NCBI Taxonomy" id="8840"/>
    <lineage>
        <taxon>Eukaryota</taxon>
        <taxon>Metazoa</taxon>
        <taxon>Chordata</taxon>
        <taxon>Craniata</taxon>
        <taxon>Vertebrata</taxon>
        <taxon>Euteleostomi</taxon>
        <taxon>Archelosauria</taxon>
        <taxon>Archosauria</taxon>
        <taxon>Dinosauria</taxon>
        <taxon>Saurischia</taxon>
        <taxon>Theropoda</taxon>
        <taxon>Coelurosauria</taxon>
        <taxon>Aves</taxon>
        <taxon>Neognathae</taxon>
        <taxon>Galloanserae</taxon>
        <taxon>Anseriformes</taxon>
        <taxon>Anatidae</taxon>
        <taxon>Anatinae</taxon>
        <taxon>Anas</taxon>
    </lineage>
</organism>
<evidence type="ECO:0000256" key="2">
    <source>
        <dbReference type="ARBA" id="ARBA00004138"/>
    </source>
</evidence>
<feature type="coiled-coil region" evidence="8">
    <location>
        <begin position="84"/>
        <end position="118"/>
    </location>
</feature>
<protein>
    <submittedName>
        <fullName evidence="9">Outer dense fiber of sperm tails 2 like</fullName>
    </submittedName>
</protein>
<dbReference type="GO" id="GO:0005814">
    <property type="term" value="C:centriole"/>
    <property type="evidence" value="ECO:0007669"/>
    <property type="project" value="UniProtKB-SubCell"/>
</dbReference>